<keyword evidence="6 8" id="KW-1133">Transmembrane helix</keyword>
<dbReference type="Gene3D" id="1.10.3720.10">
    <property type="entry name" value="MetI-like"/>
    <property type="match status" value="1"/>
</dbReference>
<keyword evidence="3 8" id="KW-0813">Transport</keyword>
<keyword evidence="7 8" id="KW-0472">Membrane</keyword>
<dbReference type="PANTHER" id="PTHR30614:SF47">
    <property type="entry name" value="ABC TRANSPORTER PERMEASE"/>
    <property type="match status" value="1"/>
</dbReference>
<evidence type="ECO:0000256" key="5">
    <source>
        <dbReference type="ARBA" id="ARBA00022692"/>
    </source>
</evidence>
<evidence type="ECO:0000256" key="8">
    <source>
        <dbReference type="RuleBase" id="RU363032"/>
    </source>
</evidence>
<dbReference type="SUPFAM" id="SSF161098">
    <property type="entry name" value="MetI-like"/>
    <property type="match status" value="1"/>
</dbReference>
<comment type="subcellular location">
    <subcellularLocation>
        <location evidence="1">Cell inner membrane</location>
        <topology evidence="1">Multi-pass membrane protein</topology>
    </subcellularLocation>
    <subcellularLocation>
        <location evidence="8">Cell membrane</location>
        <topology evidence="8">Multi-pass membrane protein</topology>
    </subcellularLocation>
</comment>
<dbReference type="InterPro" id="IPR035906">
    <property type="entry name" value="MetI-like_sf"/>
</dbReference>
<reference evidence="11" key="1">
    <citation type="journal article" date="2019" name="Int. J. Syst. Evol. Microbiol.">
        <title>The Global Catalogue of Microorganisms (GCM) 10K type strain sequencing project: providing services to taxonomists for standard genome sequencing and annotation.</title>
        <authorList>
            <consortium name="The Broad Institute Genomics Platform"/>
            <consortium name="The Broad Institute Genome Sequencing Center for Infectious Disease"/>
            <person name="Wu L."/>
            <person name="Ma J."/>
        </authorList>
    </citation>
    <scope>NUCLEOTIDE SEQUENCE [LARGE SCALE GENOMIC DNA]</scope>
    <source>
        <strain evidence="11">TISTR 1906</strain>
    </source>
</reference>
<dbReference type="RefSeq" id="WP_066477795.1">
    <property type="nucleotide sequence ID" value="NZ_BCNT01000007.1"/>
</dbReference>
<dbReference type="PROSITE" id="PS50928">
    <property type="entry name" value="ABC_TM1"/>
    <property type="match status" value="1"/>
</dbReference>
<proteinExistence type="inferred from homology"/>
<gene>
    <name evidence="10" type="ORF">ACFSW6_10070</name>
</gene>
<name>A0ABW5ULA6_9BURK</name>
<keyword evidence="4" id="KW-1003">Cell membrane</keyword>
<dbReference type="EMBL" id="JBHUMV010000004">
    <property type="protein sequence ID" value="MFD2754433.1"/>
    <property type="molecule type" value="Genomic_DNA"/>
</dbReference>
<accession>A0ABW5ULA6</accession>
<evidence type="ECO:0000313" key="10">
    <source>
        <dbReference type="EMBL" id="MFD2754433.1"/>
    </source>
</evidence>
<evidence type="ECO:0000256" key="7">
    <source>
        <dbReference type="ARBA" id="ARBA00023136"/>
    </source>
</evidence>
<evidence type="ECO:0000313" key="11">
    <source>
        <dbReference type="Proteomes" id="UP001597463"/>
    </source>
</evidence>
<comment type="similarity">
    <text evidence="2">Belongs to the binding-protein-dependent transport system permease family. HisMQ subfamily.</text>
</comment>
<organism evidence="10 11">
    <name type="scientific">Comamonas terrae</name>
    <dbReference type="NCBI Taxonomy" id="673548"/>
    <lineage>
        <taxon>Bacteria</taxon>
        <taxon>Pseudomonadati</taxon>
        <taxon>Pseudomonadota</taxon>
        <taxon>Betaproteobacteria</taxon>
        <taxon>Burkholderiales</taxon>
        <taxon>Comamonadaceae</taxon>
        <taxon>Comamonas</taxon>
    </lineage>
</organism>
<dbReference type="CDD" id="cd06261">
    <property type="entry name" value="TM_PBP2"/>
    <property type="match status" value="1"/>
</dbReference>
<dbReference type="Pfam" id="PF00528">
    <property type="entry name" value="BPD_transp_1"/>
    <property type="match status" value="1"/>
</dbReference>
<feature type="transmembrane region" description="Helical" evidence="8">
    <location>
        <begin position="60"/>
        <end position="83"/>
    </location>
</feature>
<dbReference type="InterPro" id="IPR010065">
    <property type="entry name" value="AA_ABC_transptr_permease_3TM"/>
</dbReference>
<keyword evidence="11" id="KW-1185">Reference proteome</keyword>
<dbReference type="PANTHER" id="PTHR30614">
    <property type="entry name" value="MEMBRANE COMPONENT OF AMINO ACID ABC TRANSPORTER"/>
    <property type="match status" value="1"/>
</dbReference>
<evidence type="ECO:0000256" key="4">
    <source>
        <dbReference type="ARBA" id="ARBA00022475"/>
    </source>
</evidence>
<comment type="caution">
    <text evidence="10">The sequence shown here is derived from an EMBL/GenBank/DDBJ whole genome shotgun (WGS) entry which is preliminary data.</text>
</comment>
<dbReference type="InterPro" id="IPR043429">
    <property type="entry name" value="ArtM/GltK/GlnP/TcyL/YhdX-like"/>
</dbReference>
<sequence length="251" mass="28001">MIAFTDWPRQLLAARYWGWLLDGAATTLLASLLVIAAATLLGMLFAVARTAPLATVRQAAGLYLSAFRNTPLLVQLFFWYFGVPGLLPQEWAAWLNHPHRLELGAFGIGWPSFEFVAALWGLVLYSTAYVGEEIRAGLRSVPRSQAQAALSLGMRRAQVLRHIVLPQALARIVAPLFGQYMNIVKNTSLGMAIGLMELSYRARQAEAETFQSFQVYGIATMLYIALVAALEMLGRHLQNRRPWGRIRLERT</sequence>
<evidence type="ECO:0000256" key="1">
    <source>
        <dbReference type="ARBA" id="ARBA00004429"/>
    </source>
</evidence>
<dbReference type="Proteomes" id="UP001597463">
    <property type="component" value="Unassembled WGS sequence"/>
</dbReference>
<keyword evidence="5 8" id="KW-0812">Transmembrane</keyword>
<dbReference type="NCBIfam" id="TIGR01726">
    <property type="entry name" value="HEQRo_perm_3TM"/>
    <property type="match status" value="1"/>
</dbReference>
<feature type="transmembrane region" description="Helical" evidence="8">
    <location>
        <begin position="103"/>
        <end position="125"/>
    </location>
</feature>
<feature type="transmembrane region" description="Helical" evidence="8">
    <location>
        <begin position="28"/>
        <end position="48"/>
    </location>
</feature>
<protein>
    <submittedName>
        <fullName evidence="10">Amino acid ABC transporter permease</fullName>
    </submittedName>
</protein>
<evidence type="ECO:0000256" key="3">
    <source>
        <dbReference type="ARBA" id="ARBA00022448"/>
    </source>
</evidence>
<feature type="transmembrane region" description="Helical" evidence="8">
    <location>
        <begin position="213"/>
        <end position="233"/>
    </location>
</feature>
<evidence type="ECO:0000259" key="9">
    <source>
        <dbReference type="PROSITE" id="PS50928"/>
    </source>
</evidence>
<dbReference type="InterPro" id="IPR000515">
    <property type="entry name" value="MetI-like"/>
</dbReference>
<evidence type="ECO:0000256" key="6">
    <source>
        <dbReference type="ARBA" id="ARBA00022989"/>
    </source>
</evidence>
<evidence type="ECO:0000256" key="2">
    <source>
        <dbReference type="ARBA" id="ARBA00010072"/>
    </source>
</evidence>
<feature type="domain" description="ABC transmembrane type-1" evidence="9">
    <location>
        <begin position="24"/>
        <end position="234"/>
    </location>
</feature>